<evidence type="ECO:0000313" key="2">
    <source>
        <dbReference type="EMBL" id="ALX05101.1"/>
    </source>
</evidence>
<dbReference type="PATRIC" id="fig|2041.4.peg.2201"/>
<dbReference type="STRING" id="2041.AERYTH_10520"/>
<dbReference type="KEGG" id="aer:AERYTH_10520"/>
<evidence type="ECO:0000256" key="1">
    <source>
        <dbReference type="SAM" id="Phobius"/>
    </source>
</evidence>
<keyword evidence="1" id="KW-1133">Transmembrane helix</keyword>
<keyword evidence="1" id="KW-0812">Transmembrane</keyword>
<reference evidence="2 3" key="1">
    <citation type="journal article" date="1991" name="Int. J. Syst. Bacteriol.">
        <title>Description of the erythromycin-producing bacterium Arthrobacter sp. strain NRRL B-3381 as Aeromicrobium erythreum gen. nov., sp. nov.</title>
        <authorList>
            <person name="Miller E.S."/>
            <person name="Woese C.R."/>
            <person name="Brenner S."/>
        </authorList>
    </citation>
    <scope>NUCLEOTIDE SEQUENCE [LARGE SCALE GENOMIC DNA]</scope>
    <source>
        <strain evidence="2 3">AR18</strain>
    </source>
</reference>
<dbReference type="Proteomes" id="UP000067689">
    <property type="component" value="Chromosome"/>
</dbReference>
<protein>
    <submittedName>
        <fullName evidence="2">Membrane protein</fullName>
    </submittedName>
</protein>
<proteinExistence type="predicted"/>
<keyword evidence="3" id="KW-1185">Reference proteome</keyword>
<name>A0A0U4CWJ7_9ACTN</name>
<dbReference type="OrthoDB" id="3216131at2"/>
<dbReference type="EMBL" id="CP011502">
    <property type="protein sequence ID" value="ALX05101.1"/>
    <property type="molecule type" value="Genomic_DNA"/>
</dbReference>
<dbReference type="GO" id="GO:0016020">
    <property type="term" value="C:membrane"/>
    <property type="evidence" value="ECO:0007669"/>
    <property type="project" value="InterPro"/>
</dbReference>
<dbReference type="RefSeq" id="WP_067858255.1">
    <property type="nucleotide sequence ID" value="NZ_CP011502.1"/>
</dbReference>
<evidence type="ECO:0000313" key="3">
    <source>
        <dbReference type="Proteomes" id="UP000067689"/>
    </source>
</evidence>
<sequence length="100" mass="10980">MALSTIGQVLSFVLLVCILVLIARLILDWVQLLARSWRPTGFVAVLCEGIYTVTDPPLRAVRRVIPPVRLGSAMLDLSPMVLLIGIYILQAIVNNTLVGR</sequence>
<keyword evidence="1" id="KW-0472">Membrane</keyword>
<dbReference type="Pfam" id="PF02325">
    <property type="entry name" value="CCB3_YggT"/>
    <property type="match status" value="1"/>
</dbReference>
<accession>A0A0U4CWJ7</accession>
<dbReference type="AlphaFoldDB" id="A0A0U4CWJ7"/>
<feature type="transmembrane region" description="Helical" evidence="1">
    <location>
        <begin position="6"/>
        <end position="27"/>
    </location>
</feature>
<dbReference type="InterPro" id="IPR003425">
    <property type="entry name" value="CCB3/YggT"/>
</dbReference>
<gene>
    <name evidence="2" type="ORF">AERYTH_10520</name>
</gene>
<organism evidence="2 3">
    <name type="scientific">Aeromicrobium erythreum</name>
    <dbReference type="NCBI Taxonomy" id="2041"/>
    <lineage>
        <taxon>Bacteria</taxon>
        <taxon>Bacillati</taxon>
        <taxon>Actinomycetota</taxon>
        <taxon>Actinomycetes</taxon>
        <taxon>Propionibacteriales</taxon>
        <taxon>Nocardioidaceae</taxon>
        <taxon>Aeromicrobium</taxon>
    </lineage>
</organism>
<feature type="transmembrane region" description="Helical" evidence="1">
    <location>
        <begin position="73"/>
        <end position="93"/>
    </location>
</feature>